<evidence type="ECO:0008006" key="4">
    <source>
        <dbReference type="Google" id="ProtNLM"/>
    </source>
</evidence>
<comment type="caution">
    <text evidence="2">The sequence shown here is derived from an EMBL/GenBank/DDBJ whole genome shotgun (WGS) entry which is preliminary data.</text>
</comment>
<gene>
    <name evidence="2" type="ORF">BVC80_8979g28</name>
</gene>
<dbReference type="PANTHER" id="PTHR33790">
    <property type="entry name" value="OS05G0344200 PROTEIN"/>
    <property type="match status" value="1"/>
</dbReference>
<name>A0A200QME7_MACCD</name>
<proteinExistence type="predicted"/>
<feature type="region of interest" description="Disordered" evidence="1">
    <location>
        <begin position="158"/>
        <end position="200"/>
    </location>
</feature>
<dbReference type="Pfam" id="PF07145">
    <property type="entry name" value="PAM2"/>
    <property type="match status" value="1"/>
</dbReference>
<dbReference type="FunCoup" id="A0A200QME7">
    <property type="interactions" value="968"/>
</dbReference>
<dbReference type="AlphaFoldDB" id="A0A200QME7"/>
<dbReference type="InterPro" id="IPR009818">
    <property type="entry name" value="PAM2_motif"/>
</dbReference>
<accession>A0A200QME7</accession>
<dbReference type="OrthoDB" id="628205at2759"/>
<sequence length="200" mass="23026">MGSLAFESLRVPLQIALENKTDQKEMALVSERKSTLNPDAPLFIPESFRHVEDFSPEWWDLVKTSTWFRDYWLNLNQEEEGYFFDENDKNEIADLLPESFELGISEEDEFPNLEAELEEMVRSSEAGDYKIESALENKKPSQNGLEIEEAQALMKNLGLYQSPKGSPKSPVEPVKYREKPTQYGSPKCSSSSPRFIHQPR</sequence>
<dbReference type="PANTHER" id="PTHR33790:SF10">
    <property type="entry name" value="PROTEIN EARLY RESPONSIVE TO DEHYDRATION 15"/>
    <property type="match status" value="1"/>
</dbReference>
<dbReference type="InParanoid" id="A0A200QME7"/>
<evidence type="ECO:0000313" key="2">
    <source>
        <dbReference type="EMBL" id="OVA11678.1"/>
    </source>
</evidence>
<reference evidence="2 3" key="1">
    <citation type="journal article" date="2017" name="Mol. Plant">
        <title>The Genome of Medicinal Plant Macleaya cordata Provides New Insights into Benzylisoquinoline Alkaloids Metabolism.</title>
        <authorList>
            <person name="Liu X."/>
            <person name="Liu Y."/>
            <person name="Huang P."/>
            <person name="Ma Y."/>
            <person name="Qing Z."/>
            <person name="Tang Q."/>
            <person name="Cao H."/>
            <person name="Cheng P."/>
            <person name="Zheng Y."/>
            <person name="Yuan Z."/>
            <person name="Zhou Y."/>
            <person name="Liu J."/>
            <person name="Tang Z."/>
            <person name="Zhuo Y."/>
            <person name="Zhang Y."/>
            <person name="Yu L."/>
            <person name="Huang J."/>
            <person name="Yang P."/>
            <person name="Peng Q."/>
            <person name="Zhang J."/>
            <person name="Jiang W."/>
            <person name="Zhang Z."/>
            <person name="Lin K."/>
            <person name="Ro D.K."/>
            <person name="Chen X."/>
            <person name="Xiong X."/>
            <person name="Shang Y."/>
            <person name="Huang S."/>
            <person name="Zeng J."/>
        </authorList>
    </citation>
    <scope>NUCLEOTIDE SEQUENCE [LARGE SCALE GENOMIC DNA]</scope>
    <source>
        <strain evidence="3">cv. BLH2017</strain>
        <tissue evidence="2">Root</tissue>
    </source>
</reference>
<evidence type="ECO:0000256" key="1">
    <source>
        <dbReference type="SAM" id="MobiDB-lite"/>
    </source>
</evidence>
<dbReference type="OMA" id="CSPRFIQ"/>
<evidence type="ECO:0000313" key="3">
    <source>
        <dbReference type="Proteomes" id="UP000195402"/>
    </source>
</evidence>
<dbReference type="InterPro" id="IPR040414">
    <property type="entry name" value="CID1/CID2"/>
</dbReference>
<dbReference type="STRING" id="56857.A0A200QME7"/>
<feature type="compositionally biased region" description="Polar residues" evidence="1">
    <location>
        <begin position="182"/>
        <end position="193"/>
    </location>
</feature>
<dbReference type="EMBL" id="MVGT01001566">
    <property type="protein sequence ID" value="OVA11678.1"/>
    <property type="molecule type" value="Genomic_DNA"/>
</dbReference>
<protein>
    <recommendedName>
        <fullName evidence="4">Ataxin-2</fullName>
    </recommendedName>
</protein>
<keyword evidence="3" id="KW-1185">Reference proteome</keyword>
<organism evidence="2 3">
    <name type="scientific">Macleaya cordata</name>
    <name type="common">Five-seeded plume-poppy</name>
    <name type="synonym">Bocconia cordata</name>
    <dbReference type="NCBI Taxonomy" id="56857"/>
    <lineage>
        <taxon>Eukaryota</taxon>
        <taxon>Viridiplantae</taxon>
        <taxon>Streptophyta</taxon>
        <taxon>Embryophyta</taxon>
        <taxon>Tracheophyta</taxon>
        <taxon>Spermatophyta</taxon>
        <taxon>Magnoliopsida</taxon>
        <taxon>Ranunculales</taxon>
        <taxon>Papaveraceae</taxon>
        <taxon>Papaveroideae</taxon>
        <taxon>Macleaya</taxon>
    </lineage>
</organism>
<dbReference type="Proteomes" id="UP000195402">
    <property type="component" value="Unassembled WGS sequence"/>
</dbReference>